<feature type="chain" id="PRO_5008248186" description="Structural protein MipA" evidence="6">
    <location>
        <begin position="23"/>
        <end position="260"/>
    </location>
</feature>
<comment type="similarity">
    <text evidence="2">Belongs to the MipA/OmpV family.</text>
</comment>
<feature type="signal peptide" evidence="6">
    <location>
        <begin position="1"/>
        <end position="22"/>
    </location>
</feature>
<dbReference type="PANTHER" id="PTHR38776">
    <property type="entry name" value="MLTA-INTERACTING PROTEIN-RELATED"/>
    <property type="match status" value="1"/>
</dbReference>
<dbReference type="GO" id="GO:0009252">
    <property type="term" value="P:peptidoglycan biosynthetic process"/>
    <property type="evidence" value="ECO:0007669"/>
    <property type="project" value="TreeGrafter"/>
</dbReference>
<dbReference type="Proteomes" id="UP000078463">
    <property type="component" value="Chromosome"/>
</dbReference>
<dbReference type="RefSeq" id="WP_068949606.1">
    <property type="nucleotide sequence ID" value="NZ_CP015922.1"/>
</dbReference>
<evidence type="ECO:0008006" key="9">
    <source>
        <dbReference type="Google" id="ProtNLM"/>
    </source>
</evidence>
<protein>
    <recommendedName>
        <fullName evidence="9">Structural protein MipA</fullName>
    </recommendedName>
</protein>
<evidence type="ECO:0000256" key="4">
    <source>
        <dbReference type="ARBA" id="ARBA00023136"/>
    </source>
</evidence>
<keyword evidence="8" id="KW-1185">Reference proteome</keyword>
<dbReference type="AlphaFoldDB" id="A0A191UHX9"/>
<sequence length="260" mass="29152">MKRFVKLPLYLLLAILSMPIYAINLEPSDVPDGLPDHIVGDIGVAVYSSNMHIGTEGTQSLVLPYAFFDYKRFFARIDEVGIKTFKMGYGYFEVIGKIDLNTYKVKSPINGASINKSDPIPLGLGTYQETPIGGFFANAYHDFGKSKGALYELLYFAELETYKNVVVYPEVGIERQSSQYANYYYGISPGESNQTGYSAYTAPATSNLIAGFMVEIPVVDNWYINLYGRRKWLGNGINNSPVMNRSFQDNIFAALAYRFK</sequence>
<evidence type="ECO:0000313" key="7">
    <source>
        <dbReference type="EMBL" id="ANJ00613.1"/>
    </source>
</evidence>
<comment type="subcellular location">
    <subcellularLocation>
        <location evidence="1">Cell outer membrane</location>
    </subcellularLocation>
</comment>
<organism evidence="7 8">
    <name type="scientific">Polynucleobacter wuianus</name>
    <dbReference type="NCBI Taxonomy" id="1743168"/>
    <lineage>
        <taxon>Bacteria</taxon>
        <taxon>Pseudomonadati</taxon>
        <taxon>Pseudomonadota</taxon>
        <taxon>Betaproteobacteria</taxon>
        <taxon>Burkholderiales</taxon>
        <taxon>Burkholderiaceae</taxon>
        <taxon>Polynucleobacter</taxon>
    </lineage>
</organism>
<name>A0A191UHX9_9BURK</name>
<dbReference type="KEGG" id="pwu:A8O14_11335"/>
<evidence type="ECO:0000256" key="3">
    <source>
        <dbReference type="ARBA" id="ARBA00022729"/>
    </source>
</evidence>
<dbReference type="InterPro" id="IPR010583">
    <property type="entry name" value="MipA"/>
</dbReference>
<dbReference type="Pfam" id="PF06629">
    <property type="entry name" value="MipA"/>
    <property type="match status" value="1"/>
</dbReference>
<evidence type="ECO:0000313" key="8">
    <source>
        <dbReference type="Proteomes" id="UP000078463"/>
    </source>
</evidence>
<gene>
    <name evidence="7" type="ORF">A8O14_11335</name>
</gene>
<dbReference type="GO" id="GO:0009279">
    <property type="term" value="C:cell outer membrane"/>
    <property type="evidence" value="ECO:0007669"/>
    <property type="project" value="UniProtKB-SubCell"/>
</dbReference>
<proteinExistence type="inferred from homology"/>
<dbReference type="OrthoDB" id="8562138at2"/>
<evidence type="ECO:0000256" key="6">
    <source>
        <dbReference type="SAM" id="SignalP"/>
    </source>
</evidence>
<keyword evidence="5" id="KW-0998">Cell outer membrane</keyword>
<dbReference type="STRING" id="1743168.A8O14_11335"/>
<evidence type="ECO:0000256" key="2">
    <source>
        <dbReference type="ARBA" id="ARBA00005722"/>
    </source>
</evidence>
<reference evidence="8" key="1">
    <citation type="submission" date="2016-05" db="EMBL/GenBank/DDBJ databases">
        <title>Polynucleobacter sp. QLW-P1FAT50C-4 genome.</title>
        <authorList>
            <person name="Hahn M.W."/>
        </authorList>
    </citation>
    <scope>NUCLEOTIDE SEQUENCE [LARGE SCALE GENOMIC DNA]</scope>
    <source>
        <strain evidence="8">QLW-P1FAT50C-4</strain>
    </source>
</reference>
<dbReference type="PANTHER" id="PTHR38776:SF1">
    <property type="entry name" value="MLTA-INTERACTING PROTEIN-RELATED"/>
    <property type="match status" value="1"/>
</dbReference>
<evidence type="ECO:0000256" key="1">
    <source>
        <dbReference type="ARBA" id="ARBA00004442"/>
    </source>
</evidence>
<accession>A0A191UHX9</accession>
<keyword evidence="4" id="KW-0472">Membrane</keyword>
<evidence type="ECO:0000256" key="5">
    <source>
        <dbReference type="ARBA" id="ARBA00023237"/>
    </source>
</evidence>
<keyword evidence="3 6" id="KW-0732">Signal</keyword>
<dbReference type="EMBL" id="CP015922">
    <property type="protein sequence ID" value="ANJ00613.1"/>
    <property type="molecule type" value="Genomic_DNA"/>
</dbReference>